<dbReference type="EMBL" id="BTHG01000005">
    <property type="protein sequence ID" value="GMN89809.1"/>
    <property type="molecule type" value="Genomic_DNA"/>
</dbReference>
<dbReference type="RefSeq" id="WP_407877566.1">
    <property type="nucleotide sequence ID" value="NZ_BTHG01000005.1"/>
</dbReference>
<dbReference type="Gene3D" id="1.10.30.50">
    <property type="match status" value="1"/>
</dbReference>
<dbReference type="Proteomes" id="UP001628164">
    <property type="component" value="Unassembled WGS sequence"/>
</dbReference>
<evidence type="ECO:0000313" key="2">
    <source>
        <dbReference type="EMBL" id="GMN89809.1"/>
    </source>
</evidence>
<name>A0ABQ6PGA4_9GAMM</name>
<organism evidence="2 3">
    <name type="scientific">Francisella sciaenopsi</name>
    <dbReference type="NCBI Taxonomy" id="3055034"/>
    <lineage>
        <taxon>Bacteria</taxon>
        <taxon>Pseudomonadati</taxon>
        <taxon>Pseudomonadota</taxon>
        <taxon>Gammaproteobacteria</taxon>
        <taxon>Thiotrichales</taxon>
        <taxon>Francisellaceae</taxon>
        <taxon>Francisella</taxon>
    </lineage>
</organism>
<evidence type="ECO:0000259" key="1">
    <source>
        <dbReference type="SMART" id="SM00507"/>
    </source>
</evidence>
<keyword evidence="3" id="KW-1185">Reference proteome</keyword>
<reference evidence="2 3" key="1">
    <citation type="journal article" date="2024" name="Dis. Aquat. Organ.">
        <title>Francisella sciaenopsi sp. nov. isolated from diseased red drum Sciaenops ocellatus in Florida, USA.</title>
        <authorList>
            <person name="Kawahara M."/>
            <person name="Cody T.T."/>
            <person name="Yanong R.P.E."/>
            <person name="Henderson E."/>
            <person name="Yazdi Z."/>
            <person name="Soto E."/>
        </authorList>
    </citation>
    <scope>NUCLEOTIDE SEQUENCE [LARGE SCALE GENOMIC DNA]</scope>
    <source>
        <strain evidence="2 3">R22-20-7</strain>
    </source>
</reference>
<dbReference type="InterPro" id="IPR003615">
    <property type="entry name" value="HNH_nuc"/>
</dbReference>
<protein>
    <recommendedName>
        <fullName evidence="1">HNH nuclease domain-containing protein</fullName>
    </recommendedName>
</protein>
<dbReference type="CDD" id="cd00085">
    <property type="entry name" value="HNHc"/>
    <property type="match status" value="1"/>
</dbReference>
<proteinExistence type="predicted"/>
<gene>
    <name evidence="2" type="ORF">fsci_12960</name>
</gene>
<evidence type="ECO:0000313" key="3">
    <source>
        <dbReference type="Proteomes" id="UP001628164"/>
    </source>
</evidence>
<comment type="caution">
    <text evidence="2">The sequence shown here is derived from an EMBL/GenBank/DDBJ whole genome shotgun (WGS) entry which is preliminary data.</text>
</comment>
<dbReference type="SMART" id="SM00507">
    <property type="entry name" value="HNHc"/>
    <property type="match status" value="1"/>
</dbReference>
<accession>A0ABQ6PGA4</accession>
<sequence>MIKLSRPPKPEFLTDEKVNELVEKFKNNKSTVWNHDEIKTPLLESSNRKCAYCECKLGEESKYMEVEHFEDKKHNPDKVVEWDNLLPSCKRCNGKKKCHDVIDEPIINPYNINPKNHLGVKLYRLKGISPIGNNTIEVLFLNDQTQIVARRFEIGNAILDSIEDAKVRYTAYIENKTTQKRNRLTSLVEAILLECQPQAHYSATSATVLINDINFIELIINMRKESIFNDELEELFNNAQRIALKEM</sequence>
<feature type="domain" description="HNH nuclease" evidence="1">
    <location>
        <begin position="37"/>
        <end position="94"/>
    </location>
</feature>